<dbReference type="InterPro" id="IPR036850">
    <property type="entry name" value="NDK-like_dom_sf"/>
</dbReference>
<proteinExistence type="predicted"/>
<comment type="caution">
    <text evidence="2">The sequence shown here is derived from an EMBL/GenBank/DDBJ whole genome shotgun (WGS) entry which is preliminary data.</text>
</comment>
<evidence type="ECO:0000259" key="1">
    <source>
        <dbReference type="Pfam" id="PF00334"/>
    </source>
</evidence>
<protein>
    <recommendedName>
        <fullName evidence="1">Nucleoside diphosphate kinase-like domain-containing protein</fullName>
    </recommendedName>
</protein>
<feature type="domain" description="Nucleoside diphosphate kinase-like" evidence="1">
    <location>
        <begin position="64"/>
        <end position="202"/>
    </location>
</feature>
<evidence type="ECO:0000313" key="3">
    <source>
        <dbReference type="Proteomes" id="UP000283513"/>
    </source>
</evidence>
<organism evidence="2 3">
    <name type="scientific">Roseburia intestinalis</name>
    <dbReference type="NCBI Taxonomy" id="166486"/>
    <lineage>
        <taxon>Bacteria</taxon>
        <taxon>Bacillati</taxon>
        <taxon>Bacillota</taxon>
        <taxon>Clostridia</taxon>
        <taxon>Lachnospirales</taxon>
        <taxon>Lachnospiraceae</taxon>
        <taxon>Roseburia</taxon>
    </lineage>
</organism>
<name>A0A3R6D1T0_9FIRM</name>
<dbReference type="AlphaFoldDB" id="A0A3R6D1T0"/>
<sequence length="305" mass="36295">MICYGKLHTLQYPKSRRCKMIDFIGNDIEKNTLYKNEIPYRMVCNMIKMYWPHQYKEKLRKYGLMIIKPEAIIMGKTSEIFYILHSAGYELIYFVRKKIDALRTSEMWKFSWVNTSLEHILINQKLFSTYDSLILILCSQCSNSKSACQMLTDLKGSAFKSEREPHQIRWKIRPINYMLNYVHTSDDSNDFMREIGILLDWEELLQVFKAIASNHTIAYPSIDKPVVPKHDYTLTNWLNNICDRLKISELSTPDKDYIMKKIQILKKYTGEKITLNFLRVLCQYELIQWNFETIVIISNNINYLE</sequence>
<dbReference type="Proteomes" id="UP000283513">
    <property type="component" value="Unassembled WGS sequence"/>
</dbReference>
<gene>
    <name evidence="2" type="ORF">DW856_16810</name>
</gene>
<dbReference type="InterPro" id="IPR034907">
    <property type="entry name" value="NDK-like_dom"/>
</dbReference>
<accession>A0A3R6D1T0</accession>
<dbReference type="Gene3D" id="3.30.70.141">
    <property type="entry name" value="Nucleoside diphosphate kinase-like domain"/>
    <property type="match status" value="1"/>
</dbReference>
<evidence type="ECO:0000313" key="2">
    <source>
        <dbReference type="EMBL" id="RHC13747.1"/>
    </source>
</evidence>
<dbReference type="SUPFAM" id="SSF54919">
    <property type="entry name" value="Nucleoside diphosphate kinase, NDK"/>
    <property type="match status" value="1"/>
</dbReference>
<dbReference type="EMBL" id="QSHO01000019">
    <property type="protein sequence ID" value="RHC13747.1"/>
    <property type="molecule type" value="Genomic_DNA"/>
</dbReference>
<reference evidence="2 3" key="1">
    <citation type="submission" date="2018-08" db="EMBL/GenBank/DDBJ databases">
        <title>A genome reference for cultivated species of the human gut microbiota.</title>
        <authorList>
            <person name="Zou Y."/>
            <person name="Xue W."/>
            <person name="Luo G."/>
        </authorList>
    </citation>
    <scope>NUCLEOTIDE SEQUENCE [LARGE SCALE GENOMIC DNA]</scope>
    <source>
        <strain evidence="2 3">AM37-1AC</strain>
    </source>
</reference>
<dbReference type="Pfam" id="PF00334">
    <property type="entry name" value="NDK"/>
    <property type="match status" value="1"/>
</dbReference>